<organism evidence="1 2">
    <name type="scientific">Akanthomyces muscarius</name>
    <name type="common">Entomopathogenic fungus</name>
    <name type="synonym">Lecanicillium muscarium</name>
    <dbReference type="NCBI Taxonomy" id="2231603"/>
    <lineage>
        <taxon>Eukaryota</taxon>
        <taxon>Fungi</taxon>
        <taxon>Dikarya</taxon>
        <taxon>Ascomycota</taxon>
        <taxon>Pezizomycotina</taxon>
        <taxon>Sordariomycetes</taxon>
        <taxon>Hypocreomycetidae</taxon>
        <taxon>Hypocreales</taxon>
        <taxon>Cordycipitaceae</taxon>
        <taxon>Akanthomyces</taxon>
    </lineage>
</organism>
<dbReference type="KEGG" id="amus:LMH87_009079"/>
<keyword evidence="2" id="KW-1185">Reference proteome</keyword>
<reference evidence="1" key="1">
    <citation type="journal article" date="2023" name="Access Microbiol">
        <title>De-novo genome assembly for Akanthomyces muscarius, a biocontrol agent of insect agricultural pests.</title>
        <authorList>
            <person name="Erdos Z."/>
            <person name="Studholme D.J."/>
            <person name="Raymond B."/>
            <person name="Sharma M."/>
        </authorList>
    </citation>
    <scope>NUCLEOTIDE SEQUENCE</scope>
    <source>
        <strain evidence="1">Ve6</strain>
    </source>
</reference>
<dbReference type="EMBL" id="JAJHUN010000006">
    <property type="protein sequence ID" value="KAJ4158557.1"/>
    <property type="molecule type" value="Genomic_DNA"/>
</dbReference>
<dbReference type="AlphaFoldDB" id="A0A9W8UQE3"/>
<name>A0A9W8UQE3_AKAMU</name>
<evidence type="ECO:0000313" key="1">
    <source>
        <dbReference type="EMBL" id="KAJ4158557.1"/>
    </source>
</evidence>
<accession>A0A9W8UQE3</accession>
<comment type="caution">
    <text evidence="1">The sequence shown here is derived from an EMBL/GenBank/DDBJ whole genome shotgun (WGS) entry which is preliminary data.</text>
</comment>
<gene>
    <name evidence="1" type="ORF">LMH87_009079</name>
</gene>
<evidence type="ECO:0000313" key="2">
    <source>
        <dbReference type="Proteomes" id="UP001144673"/>
    </source>
</evidence>
<proteinExistence type="predicted"/>
<dbReference type="Proteomes" id="UP001144673">
    <property type="component" value="Unassembled WGS sequence"/>
</dbReference>
<dbReference type="GeneID" id="80896238"/>
<sequence>MQVSPCGNSPRIFTLRIETIKVSRISLQKLSCPEAGNSFKSTASIVAPTRPGQLRLSPENCRLLRLV</sequence>
<dbReference type="RefSeq" id="XP_056056924.1">
    <property type="nucleotide sequence ID" value="XM_056202352.1"/>
</dbReference>
<protein>
    <submittedName>
        <fullName evidence="1">Uncharacterized protein</fullName>
    </submittedName>
</protein>